<dbReference type="AlphaFoldDB" id="A0A1S8WXW2"/>
<keyword evidence="5 7" id="KW-0694">RNA-binding</keyword>
<feature type="domain" description="RRM" evidence="8">
    <location>
        <begin position="60"/>
        <end position="144"/>
    </location>
</feature>
<dbReference type="InterPro" id="IPR000504">
    <property type="entry name" value="RRM_dom"/>
</dbReference>
<evidence type="ECO:0000256" key="6">
    <source>
        <dbReference type="ARBA" id="ARBA00022917"/>
    </source>
</evidence>
<dbReference type="SUPFAM" id="SSF82171">
    <property type="entry name" value="DPP6 N-terminal domain-like"/>
    <property type="match status" value="1"/>
</dbReference>
<dbReference type="GO" id="GO:0003723">
    <property type="term" value="F:RNA binding"/>
    <property type="evidence" value="ECO:0007669"/>
    <property type="project" value="UniProtKB-UniRule"/>
</dbReference>
<dbReference type="InterPro" id="IPR011400">
    <property type="entry name" value="EIF3B"/>
</dbReference>
<evidence type="ECO:0000313" key="10">
    <source>
        <dbReference type="Proteomes" id="UP000243686"/>
    </source>
</evidence>
<evidence type="ECO:0000259" key="8">
    <source>
        <dbReference type="PROSITE" id="PS50102"/>
    </source>
</evidence>
<dbReference type="GO" id="GO:0031369">
    <property type="term" value="F:translation initiation factor binding"/>
    <property type="evidence" value="ECO:0007669"/>
    <property type="project" value="InterPro"/>
</dbReference>
<dbReference type="SMART" id="SM00360">
    <property type="entry name" value="RRM"/>
    <property type="match status" value="1"/>
</dbReference>
<comment type="subcellular location">
    <subcellularLocation>
        <location evidence="1">Cytoplasm</location>
    </subcellularLocation>
</comment>
<dbReference type="PANTHER" id="PTHR14068:SF0">
    <property type="entry name" value="EUKARYOTIC TRANSLATION INITIATION FACTOR 3 SUBUNIT B"/>
    <property type="match status" value="1"/>
</dbReference>
<keyword evidence="2" id="KW-0963">Cytoplasm</keyword>
<keyword evidence="10" id="KW-1185">Reference proteome</keyword>
<dbReference type="GO" id="GO:0005852">
    <property type="term" value="C:eukaryotic translation initiation factor 3 complex"/>
    <property type="evidence" value="ECO:0007669"/>
    <property type="project" value="InterPro"/>
</dbReference>
<dbReference type="InterPro" id="IPR013979">
    <property type="entry name" value="TIF_beta_prop-like"/>
</dbReference>
<dbReference type="HAMAP" id="MF_03001">
    <property type="entry name" value="eIF3b"/>
    <property type="match status" value="1"/>
</dbReference>
<evidence type="ECO:0000256" key="3">
    <source>
        <dbReference type="ARBA" id="ARBA00022540"/>
    </source>
</evidence>
<dbReference type="PIRSF" id="PIRSF036424">
    <property type="entry name" value="eIF3b"/>
    <property type="match status" value="1"/>
</dbReference>
<dbReference type="InterPro" id="IPR012677">
    <property type="entry name" value="Nucleotide-bd_a/b_plait_sf"/>
</dbReference>
<evidence type="ECO:0000256" key="2">
    <source>
        <dbReference type="ARBA" id="ARBA00022490"/>
    </source>
</evidence>
<reference evidence="9 10" key="1">
    <citation type="submission" date="2015-03" db="EMBL/GenBank/DDBJ databases">
        <title>Draft genome of the nematode, Opisthorchis viverrini.</title>
        <authorList>
            <person name="Mitreva M."/>
        </authorList>
    </citation>
    <scope>NUCLEOTIDE SEQUENCE [LARGE SCALE GENOMIC DNA]</scope>
    <source>
        <strain evidence="9">Khon Kaen</strain>
    </source>
</reference>
<name>A0A1S8WXW2_OPIVI</name>
<evidence type="ECO:0000256" key="7">
    <source>
        <dbReference type="PROSITE-ProRule" id="PRU00176"/>
    </source>
</evidence>
<dbReference type="InterPro" id="IPR035979">
    <property type="entry name" value="RBD_domain_sf"/>
</dbReference>
<accession>A0A1S8WXW2</accession>
<keyword evidence="4" id="KW-0853">WD repeat</keyword>
<dbReference type="Proteomes" id="UP000243686">
    <property type="component" value="Unassembled WGS sequence"/>
</dbReference>
<feature type="non-terminal residue" evidence="9">
    <location>
        <position position="703"/>
    </location>
</feature>
<dbReference type="Pfam" id="PF00076">
    <property type="entry name" value="RRM_1"/>
    <property type="match status" value="1"/>
</dbReference>
<evidence type="ECO:0000313" key="9">
    <source>
        <dbReference type="EMBL" id="OON19296.1"/>
    </source>
</evidence>
<dbReference type="Gene3D" id="2.130.10.10">
    <property type="entry name" value="YVTN repeat-like/Quinoprotein amine dehydrogenase"/>
    <property type="match status" value="2"/>
</dbReference>
<dbReference type="PROSITE" id="PS50102">
    <property type="entry name" value="RRM"/>
    <property type="match status" value="1"/>
</dbReference>
<dbReference type="CDD" id="cd12278">
    <property type="entry name" value="RRM_eIF3B"/>
    <property type="match status" value="1"/>
</dbReference>
<evidence type="ECO:0000256" key="5">
    <source>
        <dbReference type="ARBA" id="ARBA00022884"/>
    </source>
</evidence>
<dbReference type="Gene3D" id="3.30.70.330">
    <property type="match status" value="1"/>
</dbReference>
<sequence>LLRRSLGEGALPLGLSALLAVSPKYPTSLESADNFGKYPPTEIIADILAQKPEVEDHLGSTIIVDGCPVVGPAKYDLLKKFLLEKFSKFGTITEHDFPQDEERQTKGYLFITYDNGKSASQAVRAMNNTPLDKSHTFHVNLLAEYERLTNVATEWKPPVKQPYKDFGNLKSWLLNEFCRDQFVVVHNDGEIGAVFWHNAVEPSLVEKRERWTDGWMRWSPRGTYLATMHQQGVILWGGEEFQRVGRFPHPGVKMIEFSPMENFMISLSPSASAQMDEWDRPMADVIFWDVRRCMSRREFSIPIEAHPMFKWSHNDAYFACLRDGCIVIYETNTFRLLDKKRLGGNIRDFSWSPAENVLAYWVPESDNTPARVVLMEVPSREELCTKNLFSVAEIGLCWHEQGDFLAVQVLRCAKKKVDNEKQVKYVGTYMNLEIVRMREKLYPVDQLGVKASITCFQWEPHGTRFAFLQTVASGKLSVAIYDVPRGSSIREVTVIEVPAARNNELRWAPRGGLLVVASLKSADGYLEFISANEAQSLAKGDHPMVSEIHWDPTGRYLATVVSSFYQKNDNGIWFWNCVGRCLFKMPLNGLRTFAWRPRPPCLLSSEQLQALKKNMQKYNNHFANEDRMLASKASRELLEKRQRMVSEFNLWKNALIKQFNSEKQERMELRGNENALDGEQQMEEELEFLVSTVKEVLRKNTEE</sequence>
<keyword evidence="3 9" id="KW-0396">Initiation factor</keyword>
<dbReference type="PANTHER" id="PTHR14068">
    <property type="entry name" value="EUKARYOTIC TRANSLATION INITIATION FACTOR 3 EIF3 -RELATED"/>
    <property type="match status" value="1"/>
</dbReference>
<dbReference type="SUPFAM" id="SSF54928">
    <property type="entry name" value="RNA-binding domain, RBD"/>
    <property type="match status" value="1"/>
</dbReference>
<feature type="non-terminal residue" evidence="9">
    <location>
        <position position="1"/>
    </location>
</feature>
<dbReference type="EMBL" id="KV893437">
    <property type="protein sequence ID" value="OON19296.1"/>
    <property type="molecule type" value="Genomic_DNA"/>
</dbReference>
<gene>
    <name evidence="9" type="ORF">X801_04838</name>
</gene>
<dbReference type="GO" id="GO:0003743">
    <property type="term" value="F:translation initiation factor activity"/>
    <property type="evidence" value="ECO:0007669"/>
    <property type="project" value="UniProtKB-KW"/>
</dbReference>
<proteinExistence type="inferred from homology"/>
<organism evidence="9 10">
    <name type="scientific">Opisthorchis viverrini</name>
    <name type="common">Southeast Asian liver fluke</name>
    <dbReference type="NCBI Taxonomy" id="6198"/>
    <lineage>
        <taxon>Eukaryota</taxon>
        <taxon>Metazoa</taxon>
        <taxon>Spiralia</taxon>
        <taxon>Lophotrochozoa</taxon>
        <taxon>Platyhelminthes</taxon>
        <taxon>Trematoda</taxon>
        <taxon>Digenea</taxon>
        <taxon>Opisthorchiida</taxon>
        <taxon>Opisthorchiata</taxon>
        <taxon>Opisthorchiidae</taxon>
        <taxon>Opisthorchis</taxon>
    </lineage>
</organism>
<protein>
    <submittedName>
        <fullName evidence="9">Eukaryotic translation initiation factor eIF2A</fullName>
    </submittedName>
</protein>
<dbReference type="InterPro" id="IPR015943">
    <property type="entry name" value="WD40/YVTN_repeat-like_dom_sf"/>
</dbReference>
<evidence type="ECO:0000256" key="1">
    <source>
        <dbReference type="ARBA" id="ARBA00004496"/>
    </source>
</evidence>
<dbReference type="InterPro" id="IPR034363">
    <property type="entry name" value="eIF3B_RRM"/>
</dbReference>
<keyword evidence="6" id="KW-0648">Protein biosynthesis</keyword>
<evidence type="ECO:0000256" key="4">
    <source>
        <dbReference type="ARBA" id="ARBA00022574"/>
    </source>
</evidence>
<dbReference type="Pfam" id="PF08662">
    <property type="entry name" value="eIF2A"/>
    <property type="match status" value="1"/>
</dbReference>